<keyword evidence="5" id="KW-0949">S-adenosyl-L-methionine</keyword>
<dbReference type="Proteomes" id="UP000675880">
    <property type="component" value="Unassembled WGS sequence"/>
</dbReference>
<dbReference type="InterPro" id="IPR002052">
    <property type="entry name" value="DNA_methylase_N6_adenine_CS"/>
</dbReference>
<evidence type="ECO:0000313" key="11">
    <source>
        <dbReference type="EMBL" id="CAE6752231.1"/>
    </source>
</evidence>
<feature type="domain" description="TaqI-like C-terminal specificity" evidence="10">
    <location>
        <begin position="417"/>
        <end position="520"/>
    </location>
</feature>
<dbReference type="InterPro" id="IPR025931">
    <property type="entry name" value="TaqI_C"/>
</dbReference>
<dbReference type="PROSITE" id="PS00092">
    <property type="entry name" value="N6_MTASE"/>
    <property type="match status" value="1"/>
</dbReference>
<evidence type="ECO:0000256" key="2">
    <source>
        <dbReference type="ARBA" id="ARBA00011900"/>
    </source>
</evidence>
<evidence type="ECO:0000256" key="4">
    <source>
        <dbReference type="ARBA" id="ARBA00022679"/>
    </source>
</evidence>
<keyword evidence="4 11" id="KW-0808">Transferase</keyword>
<dbReference type="PRINTS" id="PR00507">
    <property type="entry name" value="N12N6MTFRASE"/>
</dbReference>
<dbReference type="Pfam" id="PF12950">
    <property type="entry name" value="TaqI_C"/>
    <property type="match status" value="1"/>
</dbReference>
<dbReference type="EC" id="2.1.1.72" evidence="2"/>
<keyword evidence="12" id="KW-1185">Reference proteome</keyword>
<name>A0ABM8RGP6_9BACT</name>
<dbReference type="PANTHER" id="PTHR33841">
    <property type="entry name" value="DNA METHYLTRANSFERASE YEEA-RELATED"/>
    <property type="match status" value="1"/>
</dbReference>
<accession>A0ABM8RGP6</accession>
<evidence type="ECO:0000259" key="9">
    <source>
        <dbReference type="Pfam" id="PF07669"/>
    </source>
</evidence>
<evidence type="ECO:0000256" key="6">
    <source>
        <dbReference type="ARBA" id="ARBA00022747"/>
    </source>
</evidence>
<dbReference type="PANTHER" id="PTHR33841:SF5">
    <property type="entry name" value="DNA METHYLASE (MODIFICATION METHYLASE) (METHYLTRANSFERASE)-RELATED"/>
    <property type="match status" value="1"/>
</dbReference>
<dbReference type="SUPFAM" id="SSF53335">
    <property type="entry name" value="S-adenosyl-L-methionine-dependent methyltransferases"/>
    <property type="match status" value="1"/>
</dbReference>
<evidence type="ECO:0000256" key="1">
    <source>
        <dbReference type="ARBA" id="ARBA00006594"/>
    </source>
</evidence>
<dbReference type="Gene3D" id="3.40.50.150">
    <property type="entry name" value="Vaccinia Virus protein VP39"/>
    <property type="match status" value="1"/>
</dbReference>
<dbReference type="GO" id="GO:0009007">
    <property type="term" value="F:site-specific DNA-methyltransferase (adenine-specific) activity"/>
    <property type="evidence" value="ECO:0007669"/>
    <property type="project" value="UniProtKB-EC"/>
</dbReference>
<protein>
    <recommendedName>
        <fullName evidence="2">site-specific DNA-methyltransferase (adenine-specific)</fullName>
        <ecNumber evidence="2">2.1.1.72</ecNumber>
    </recommendedName>
</protein>
<keyword evidence="6" id="KW-0680">Restriction system</keyword>
<keyword evidence="7" id="KW-0238">DNA-binding</keyword>
<comment type="similarity">
    <text evidence="1">Belongs to the N(4)/N(6)-methyltransferase family.</text>
</comment>
<evidence type="ECO:0000256" key="7">
    <source>
        <dbReference type="ARBA" id="ARBA00023125"/>
    </source>
</evidence>
<evidence type="ECO:0000256" key="8">
    <source>
        <dbReference type="ARBA" id="ARBA00047942"/>
    </source>
</evidence>
<comment type="catalytic activity">
    <reaction evidence="8">
        <text>a 2'-deoxyadenosine in DNA + S-adenosyl-L-methionine = an N(6)-methyl-2'-deoxyadenosine in DNA + S-adenosyl-L-homocysteine + H(+)</text>
        <dbReference type="Rhea" id="RHEA:15197"/>
        <dbReference type="Rhea" id="RHEA-COMP:12418"/>
        <dbReference type="Rhea" id="RHEA-COMP:12419"/>
        <dbReference type="ChEBI" id="CHEBI:15378"/>
        <dbReference type="ChEBI" id="CHEBI:57856"/>
        <dbReference type="ChEBI" id="CHEBI:59789"/>
        <dbReference type="ChEBI" id="CHEBI:90615"/>
        <dbReference type="ChEBI" id="CHEBI:90616"/>
        <dbReference type="EC" id="2.1.1.72"/>
    </reaction>
</comment>
<reference evidence="11 12" key="1">
    <citation type="submission" date="2021-02" db="EMBL/GenBank/DDBJ databases">
        <authorList>
            <person name="Han P."/>
        </authorList>
    </citation>
    <scope>NUCLEOTIDE SEQUENCE [LARGE SCALE GENOMIC DNA]</scope>
    <source>
        <strain evidence="11">Candidatus Nitrospira sp. ZN2</strain>
    </source>
</reference>
<dbReference type="Pfam" id="PF07669">
    <property type="entry name" value="Eco57I"/>
    <property type="match status" value="1"/>
</dbReference>
<dbReference type="RefSeq" id="WP_213042420.1">
    <property type="nucleotide sequence ID" value="NZ_CAJNBJ010000016.1"/>
</dbReference>
<organism evidence="11 12">
    <name type="scientific">Nitrospira defluvii</name>
    <dbReference type="NCBI Taxonomy" id="330214"/>
    <lineage>
        <taxon>Bacteria</taxon>
        <taxon>Pseudomonadati</taxon>
        <taxon>Nitrospirota</taxon>
        <taxon>Nitrospiria</taxon>
        <taxon>Nitrospirales</taxon>
        <taxon>Nitrospiraceae</taxon>
        <taxon>Nitrospira</taxon>
    </lineage>
</organism>
<dbReference type="InterPro" id="IPR050953">
    <property type="entry name" value="N4_N6_ade-DNA_methylase"/>
</dbReference>
<sequence>MAHHQLSPPETTQGIQLQLIAPTHQPASATPIGPKGVVYTKRWVVELLLDLSGYCPDRNLVDALAIEPACGEGAFLVPMVERLLQSCRNLGLPLAECRKSLVAYELNETSAARSRALIRNILVRHGAQPSLASTLADTWVFTRDYLLEAGHEPADFIVGNPPYVRLEDIPEETASVYRNAYPTMRGRADLYVAFFEAALRQLKNHGTCAFICADRWMRNQYGAELRKLISSAYSVDMLVSMHHANAFDDEVDAYPAITVIRRKTQRSTIVASAGQEAETIQPLQLATALQGEGSLALPAGIHKAVVNTWFKGPVPWPCHSPEQLALLRQLEERFPALEMSAKVGIGVATGNDRIYITTNDALVESSRLLKLAVAKDLAGGTLHWSGHYLVSPWDENGLVDLIDYPKLRAYYEQHATELKRRHTAEKSVIGWYKTIDRVNPSLTHTRKLFIPDIKNRLEPVLDEGETYPHHNLYFIESEEWDLEVLGGVLLSKFCQFFVESYGVRMRGGYLRFQAQYLRRIRVPDPKTLSSTQSDELREAFRHRDRDRATLMAGEIYGISPRMMEAVLGH</sequence>
<feature type="domain" description="Type II methyltransferase M.TaqI-like" evidence="9">
    <location>
        <begin position="155"/>
        <end position="247"/>
    </location>
</feature>
<evidence type="ECO:0000256" key="3">
    <source>
        <dbReference type="ARBA" id="ARBA00022603"/>
    </source>
</evidence>
<dbReference type="InterPro" id="IPR011639">
    <property type="entry name" value="MethylTrfase_TaqI-like_dom"/>
</dbReference>
<comment type="caution">
    <text evidence="11">The sequence shown here is derived from an EMBL/GenBank/DDBJ whole genome shotgun (WGS) entry which is preliminary data.</text>
</comment>
<proteinExistence type="inferred from homology"/>
<dbReference type="GO" id="GO:0032259">
    <property type="term" value="P:methylation"/>
    <property type="evidence" value="ECO:0007669"/>
    <property type="project" value="UniProtKB-KW"/>
</dbReference>
<evidence type="ECO:0000313" key="12">
    <source>
        <dbReference type="Proteomes" id="UP000675880"/>
    </source>
</evidence>
<evidence type="ECO:0000259" key="10">
    <source>
        <dbReference type="Pfam" id="PF12950"/>
    </source>
</evidence>
<gene>
    <name evidence="11" type="ORF">NSPZN2_30229</name>
</gene>
<dbReference type="InterPro" id="IPR029063">
    <property type="entry name" value="SAM-dependent_MTases_sf"/>
</dbReference>
<evidence type="ECO:0000256" key="5">
    <source>
        <dbReference type="ARBA" id="ARBA00022691"/>
    </source>
</evidence>
<dbReference type="EMBL" id="CAJNBJ010000016">
    <property type="protein sequence ID" value="CAE6752231.1"/>
    <property type="molecule type" value="Genomic_DNA"/>
</dbReference>
<keyword evidence="3 11" id="KW-0489">Methyltransferase</keyword>